<dbReference type="EMBL" id="LJBN01000218">
    <property type="protein sequence ID" value="OOQ82466.1"/>
    <property type="molecule type" value="Genomic_DNA"/>
</dbReference>
<dbReference type="AlphaFoldDB" id="A0A1S9RAP0"/>
<dbReference type="Pfam" id="PF17111">
    <property type="entry name" value="PigL_N"/>
    <property type="match status" value="1"/>
</dbReference>
<evidence type="ECO:0000256" key="1">
    <source>
        <dbReference type="SAM" id="Coils"/>
    </source>
</evidence>
<accession>A0A1S9RAP0</accession>
<evidence type="ECO:0000313" key="4">
    <source>
        <dbReference type="Proteomes" id="UP000190744"/>
    </source>
</evidence>
<protein>
    <recommendedName>
        <fullName evidence="2">Azaphilone pigments biosynthesis cluster protein L N-terminal domain-containing protein</fullName>
    </recommendedName>
</protein>
<keyword evidence="1" id="KW-0175">Coiled coil</keyword>
<evidence type="ECO:0000313" key="3">
    <source>
        <dbReference type="EMBL" id="OOQ82466.1"/>
    </source>
</evidence>
<gene>
    <name evidence="3" type="ORF">PEBR_38888</name>
</gene>
<sequence length="275" mass="30246">MTDPLSAAASIVGIVMPALHISRLLLDDLKAIKDAPTNIKILTGDIESLEMALTSIKSIEDNEWDTLGPGVLQNAKATITSSADICKRFSADVQRWTSRSKDGSLSWVDRSNIGFLKKTRLTSMSGEIQTCQTKITSVVGIATFLKTIRQGQITEEIRQSIMVKQGELVTASREGQTEVAQLEDQLKVLSIVSAPEDEEYQETLKQLREQQKTLAASQRLIEELVKKLQESTRQPTKDGDHSIYVTFGGGNNGMQMGVNHGAINFTPKARSELEQ</sequence>
<proteinExistence type="predicted"/>
<comment type="caution">
    <text evidence="3">The sequence shown here is derived from an EMBL/GenBank/DDBJ whole genome shotgun (WGS) entry which is preliminary data.</text>
</comment>
<feature type="domain" description="Azaphilone pigments biosynthesis cluster protein L N-terminal" evidence="2">
    <location>
        <begin position="2"/>
        <end position="213"/>
    </location>
</feature>
<evidence type="ECO:0000259" key="2">
    <source>
        <dbReference type="Pfam" id="PF17111"/>
    </source>
</evidence>
<dbReference type="InterPro" id="IPR031348">
    <property type="entry name" value="PigL_N"/>
</dbReference>
<organism evidence="3 4">
    <name type="scientific">Penicillium brasilianum</name>
    <dbReference type="NCBI Taxonomy" id="104259"/>
    <lineage>
        <taxon>Eukaryota</taxon>
        <taxon>Fungi</taxon>
        <taxon>Dikarya</taxon>
        <taxon>Ascomycota</taxon>
        <taxon>Pezizomycotina</taxon>
        <taxon>Eurotiomycetes</taxon>
        <taxon>Eurotiomycetidae</taxon>
        <taxon>Eurotiales</taxon>
        <taxon>Aspergillaceae</taxon>
        <taxon>Penicillium</taxon>
    </lineage>
</organism>
<feature type="coiled-coil region" evidence="1">
    <location>
        <begin position="200"/>
        <end position="234"/>
    </location>
</feature>
<dbReference type="Proteomes" id="UP000190744">
    <property type="component" value="Unassembled WGS sequence"/>
</dbReference>
<reference evidence="4" key="1">
    <citation type="submission" date="2015-09" db="EMBL/GenBank/DDBJ databases">
        <authorList>
            <person name="Fill T.P."/>
            <person name="Baretta J.F."/>
            <person name="de Almeida L.G."/>
            <person name="Rocha M."/>
            <person name="de Souza D.H."/>
            <person name="Malavazi I."/>
            <person name="Cerdeira L.T."/>
            <person name="Hong H."/>
            <person name="Samborskyy M."/>
            <person name="de Vasconcelos A.T."/>
            <person name="Leadlay P."/>
            <person name="Rodrigues-Filho E."/>
        </authorList>
    </citation>
    <scope>NUCLEOTIDE SEQUENCE [LARGE SCALE GENOMIC DNA]</scope>
    <source>
        <strain evidence="4">LaBioMMi 136</strain>
    </source>
</reference>
<name>A0A1S9RAP0_PENBI</name>